<gene>
    <name evidence="2" type="ORF">ACFFTO_42365</name>
</gene>
<feature type="domain" description="Alpha/beta hydrolase fold-3" evidence="1">
    <location>
        <begin position="3"/>
        <end position="66"/>
    </location>
</feature>
<dbReference type="SUPFAM" id="SSF53474">
    <property type="entry name" value="alpha/beta-Hydrolases"/>
    <property type="match status" value="1"/>
</dbReference>
<keyword evidence="2" id="KW-0378">Hydrolase</keyword>
<organism evidence="2 3">
    <name type="scientific">Amycolatopsis plumensis</name>
    <dbReference type="NCBI Taxonomy" id="236508"/>
    <lineage>
        <taxon>Bacteria</taxon>
        <taxon>Bacillati</taxon>
        <taxon>Actinomycetota</taxon>
        <taxon>Actinomycetes</taxon>
        <taxon>Pseudonocardiales</taxon>
        <taxon>Pseudonocardiaceae</taxon>
        <taxon>Amycolatopsis</taxon>
    </lineage>
</organism>
<reference evidence="2 3" key="1">
    <citation type="submission" date="2024-09" db="EMBL/GenBank/DDBJ databases">
        <authorList>
            <person name="Sun Q."/>
            <person name="Mori K."/>
        </authorList>
    </citation>
    <scope>NUCLEOTIDE SEQUENCE [LARGE SCALE GENOMIC DNA]</scope>
    <source>
        <strain evidence="2 3">JCM 13852</strain>
    </source>
</reference>
<dbReference type="InterPro" id="IPR013094">
    <property type="entry name" value="AB_hydrolase_3"/>
</dbReference>
<name>A0ABV5UKA9_9PSEU</name>
<sequence length="86" mass="10000">MTPRAGRSRWRVSPIHADLTGLAPITLFIGTRDVLLPDCRRFRARARDAGTELDYREYPGMFHNWLMQAIPERLLRRSPVSAHRTQ</sequence>
<evidence type="ECO:0000259" key="1">
    <source>
        <dbReference type="Pfam" id="PF07859"/>
    </source>
</evidence>
<dbReference type="Pfam" id="PF07859">
    <property type="entry name" value="Abhydrolase_3"/>
    <property type="match status" value="1"/>
</dbReference>
<evidence type="ECO:0000313" key="2">
    <source>
        <dbReference type="EMBL" id="MFB9690856.1"/>
    </source>
</evidence>
<dbReference type="GO" id="GO:0016787">
    <property type="term" value="F:hydrolase activity"/>
    <property type="evidence" value="ECO:0007669"/>
    <property type="project" value="UniProtKB-KW"/>
</dbReference>
<dbReference type="Gene3D" id="3.40.50.1820">
    <property type="entry name" value="alpha/beta hydrolase"/>
    <property type="match status" value="1"/>
</dbReference>
<proteinExistence type="predicted"/>
<dbReference type="InterPro" id="IPR029058">
    <property type="entry name" value="AB_hydrolase_fold"/>
</dbReference>
<keyword evidence="3" id="KW-1185">Reference proteome</keyword>
<protein>
    <submittedName>
        <fullName evidence="2">Alpha/beta hydrolase fold domain-containing protein</fullName>
    </submittedName>
</protein>
<evidence type="ECO:0000313" key="3">
    <source>
        <dbReference type="Proteomes" id="UP001589535"/>
    </source>
</evidence>
<comment type="caution">
    <text evidence="2">The sequence shown here is derived from an EMBL/GenBank/DDBJ whole genome shotgun (WGS) entry which is preliminary data.</text>
</comment>
<dbReference type="Proteomes" id="UP001589535">
    <property type="component" value="Unassembled WGS sequence"/>
</dbReference>
<accession>A0ABV5UKA9</accession>
<dbReference type="EMBL" id="JBHMBK010000062">
    <property type="protein sequence ID" value="MFB9690856.1"/>
    <property type="molecule type" value="Genomic_DNA"/>
</dbReference>
<dbReference type="RefSeq" id="WP_378206926.1">
    <property type="nucleotide sequence ID" value="NZ_JBHMBK010000062.1"/>
</dbReference>